<keyword evidence="12 17" id="KW-0496">Mitochondrion</keyword>
<evidence type="ECO:0000256" key="2">
    <source>
        <dbReference type="ARBA" id="ARBA00005698"/>
    </source>
</evidence>
<sequence length="158" mass="18708">MTLILMLMILMSILFLYMKHPLSMGMILLSQTLLISMITGLNQLNYWYSYILFIIMIGGMLILFMYMTSVASNEKFKFSSKIFMLMIISFLLMLSFKPEFLNLNMNMNFNNLNFSLNKYFNQPNNLISYLMFFYLLITMIMVTKITKIEKGPLRQLNK</sequence>
<evidence type="ECO:0000256" key="5">
    <source>
        <dbReference type="ARBA" id="ARBA00022448"/>
    </source>
</evidence>
<evidence type="ECO:0000256" key="4">
    <source>
        <dbReference type="ARBA" id="ARBA00021095"/>
    </source>
</evidence>
<feature type="transmembrane region" description="Helical" evidence="16">
    <location>
        <begin position="47"/>
        <end position="66"/>
    </location>
</feature>
<keyword evidence="10 16" id="KW-1133">Transmembrane helix</keyword>
<keyword evidence="7 16" id="KW-0812">Transmembrane</keyword>
<dbReference type="GO" id="GO:0031966">
    <property type="term" value="C:mitochondrial membrane"/>
    <property type="evidence" value="ECO:0007669"/>
    <property type="project" value="UniProtKB-SubCell"/>
</dbReference>
<evidence type="ECO:0000313" key="17">
    <source>
        <dbReference type="EMBL" id="ALO76629.1"/>
    </source>
</evidence>
<evidence type="ECO:0000256" key="1">
    <source>
        <dbReference type="ARBA" id="ARBA00004225"/>
    </source>
</evidence>
<keyword evidence="13 16" id="KW-0472">Membrane</keyword>
<evidence type="ECO:0000256" key="8">
    <source>
        <dbReference type="ARBA" id="ARBA00022967"/>
    </source>
</evidence>
<evidence type="ECO:0000256" key="7">
    <source>
        <dbReference type="ARBA" id="ARBA00022692"/>
    </source>
</evidence>
<feature type="transmembrane region" description="Helical" evidence="16">
    <location>
        <begin position="78"/>
        <end position="96"/>
    </location>
</feature>
<reference evidence="17" key="1">
    <citation type="submission" date="2012-06" db="EMBL/GenBank/DDBJ databases">
        <title>Mitogenomics of the Coleoptera under dense taxon sampling.</title>
        <authorList>
            <person name="Timmermans M.J.T.N."/>
            <person name="Lim J."/>
            <person name="Dodsworth S."/>
            <person name="Haran J."/>
            <person name="Ahrens D."/>
            <person name="Bocak L."/>
            <person name="London A."/>
            <person name="Culverwell L."/>
            <person name="Vogler A.P."/>
        </authorList>
    </citation>
    <scope>NUCLEOTIDE SEQUENCE</scope>
</reference>
<evidence type="ECO:0000256" key="14">
    <source>
        <dbReference type="ARBA" id="ARBA00031019"/>
    </source>
</evidence>
<feature type="transmembrane region" description="Helical" evidence="16">
    <location>
        <begin position="126"/>
        <end position="145"/>
    </location>
</feature>
<geneLocation type="mitochondrion" evidence="17"/>
<evidence type="ECO:0000256" key="10">
    <source>
        <dbReference type="ARBA" id="ARBA00022989"/>
    </source>
</evidence>
<evidence type="ECO:0000256" key="11">
    <source>
        <dbReference type="ARBA" id="ARBA00023027"/>
    </source>
</evidence>
<evidence type="ECO:0000256" key="15">
    <source>
        <dbReference type="ARBA" id="ARBA00049551"/>
    </source>
</evidence>
<keyword evidence="5" id="KW-0813">Transport</keyword>
<comment type="similarity">
    <text evidence="2">Belongs to the complex I subunit 6 family.</text>
</comment>
<evidence type="ECO:0000256" key="6">
    <source>
        <dbReference type="ARBA" id="ARBA00022660"/>
    </source>
</evidence>
<keyword evidence="9" id="KW-0249">Electron transport</keyword>
<gene>
    <name evidence="17" type="primary">nad6</name>
</gene>
<keyword evidence="8" id="KW-1278">Translocase</keyword>
<dbReference type="EC" id="7.1.1.2" evidence="3"/>
<name>A0A0S2MPI2_9CUCU</name>
<proteinExistence type="inferred from homology"/>
<dbReference type="EMBL" id="JX412769">
    <property type="protein sequence ID" value="ALO76629.1"/>
    <property type="molecule type" value="Genomic_DNA"/>
</dbReference>
<evidence type="ECO:0000256" key="3">
    <source>
        <dbReference type="ARBA" id="ARBA00012944"/>
    </source>
</evidence>
<evidence type="ECO:0000256" key="16">
    <source>
        <dbReference type="SAM" id="Phobius"/>
    </source>
</evidence>
<evidence type="ECO:0000256" key="13">
    <source>
        <dbReference type="ARBA" id="ARBA00023136"/>
    </source>
</evidence>
<dbReference type="PANTHER" id="PTHR11435">
    <property type="entry name" value="NADH UBIQUINONE OXIDOREDUCTASE SUBUNIT ND6"/>
    <property type="match status" value="1"/>
</dbReference>
<keyword evidence="11" id="KW-0520">NAD</keyword>
<comment type="subcellular location">
    <subcellularLocation>
        <location evidence="1">Mitochondrion membrane</location>
        <topology evidence="1">Multi-pass membrane protein</topology>
    </subcellularLocation>
</comment>
<protein>
    <recommendedName>
        <fullName evidence="4">NADH-ubiquinone oxidoreductase chain 6</fullName>
        <ecNumber evidence="3">7.1.1.2</ecNumber>
    </recommendedName>
    <alternativeName>
        <fullName evidence="14">NADH dehydrogenase subunit 6</fullName>
    </alternativeName>
</protein>
<dbReference type="PANTHER" id="PTHR11435:SF1">
    <property type="entry name" value="NADH-UBIQUINONE OXIDOREDUCTASE CHAIN 6"/>
    <property type="match status" value="1"/>
</dbReference>
<comment type="catalytic activity">
    <reaction evidence="15">
        <text>a ubiquinone + NADH + 5 H(+)(in) = a ubiquinol + NAD(+) + 4 H(+)(out)</text>
        <dbReference type="Rhea" id="RHEA:29091"/>
        <dbReference type="Rhea" id="RHEA-COMP:9565"/>
        <dbReference type="Rhea" id="RHEA-COMP:9566"/>
        <dbReference type="ChEBI" id="CHEBI:15378"/>
        <dbReference type="ChEBI" id="CHEBI:16389"/>
        <dbReference type="ChEBI" id="CHEBI:17976"/>
        <dbReference type="ChEBI" id="CHEBI:57540"/>
        <dbReference type="ChEBI" id="CHEBI:57945"/>
        <dbReference type="EC" id="7.1.1.2"/>
    </reaction>
</comment>
<organism evidence="17">
    <name type="scientific">Lema sp. LEM01</name>
    <dbReference type="NCBI Taxonomy" id="1205561"/>
    <lineage>
        <taxon>Eukaryota</taxon>
        <taxon>Metazoa</taxon>
        <taxon>Ecdysozoa</taxon>
        <taxon>Arthropoda</taxon>
        <taxon>Hexapoda</taxon>
        <taxon>Insecta</taxon>
        <taxon>Pterygota</taxon>
        <taxon>Neoptera</taxon>
        <taxon>Endopterygota</taxon>
        <taxon>Coleoptera</taxon>
        <taxon>Polyphaga</taxon>
        <taxon>Cucujiformia</taxon>
        <taxon>Chrysomeloidea</taxon>
        <taxon>Chrysomelidae</taxon>
        <taxon>Criocerinae</taxon>
        <taxon>Lema</taxon>
    </lineage>
</organism>
<dbReference type="AlphaFoldDB" id="A0A0S2MPI2"/>
<accession>A0A0S2MPI2</accession>
<keyword evidence="6" id="KW-0679">Respiratory chain</keyword>
<evidence type="ECO:0000256" key="12">
    <source>
        <dbReference type="ARBA" id="ARBA00023128"/>
    </source>
</evidence>
<dbReference type="InterPro" id="IPR050269">
    <property type="entry name" value="ComplexI_Subunit6"/>
</dbReference>
<dbReference type="GO" id="GO:0008137">
    <property type="term" value="F:NADH dehydrogenase (ubiquinone) activity"/>
    <property type="evidence" value="ECO:0007669"/>
    <property type="project" value="UniProtKB-EC"/>
</dbReference>
<evidence type="ECO:0000256" key="9">
    <source>
        <dbReference type="ARBA" id="ARBA00022982"/>
    </source>
</evidence>